<proteinExistence type="predicted"/>
<dbReference type="OrthoDB" id="2328710at2"/>
<dbReference type="Proteomes" id="UP000051311">
    <property type="component" value="Unassembled WGS sequence"/>
</dbReference>
<comment type="caution">
    <text evidence="1">The sequence shown here is derived from an EMBL/GenBank/DDBJ whole genome shotgun (WGS) entry which is preliminary data.</text>
</comment>
<protein>
    <recommendedName>
        <fullName evidence="3">DUF3232 domain-containing protein</fullName>
    </recommendedName>
</protein>
<accession>A0A0R1NYH3</accession>
<gene>
    <name evidence="1" type="ORF">FC37_GL000131</name>
</gene>
<dbReference type="Pfam" id="PF11554">
    <property type="entry name" value="DUF3232"/>
    <property type="match status" value="1"/>
</dbReference>
<dbReference type="eggNOG" id="ENOG50309UZ">
    <property type="taxonomic scope" value="Bacteria"/>
</dbReference>
<evidence type="ECO:0008006" key="3">
    <source>
        <dbReference type="Google" id="ProtNLM"/>
    </source>
</evidence>
<evidence type="ECO:0000313" key="2">
    <source>
        <dbReference type="Proteomes" id="UP000051311"/>
    </source>
</evidence>
<dbReference type="Gene3D" id="1.10.287.800">
    <property type="entry name" value="protein ne1242"/>
    <property type="match status" value="1"/>
</dbReference>
<dbReference type="RefSeq" id="WP_025005076.1">
    <property type="nucleotide sequence ID" value="NZ_AZEL01000007.1"/>
</dbReference>
<dbReference type="EMBL" id="AZEL01000007">
    <property type="protein sequence ID" value="KRL24697.1"/>
    <property type="molecule type" value="Genomic_DNA"/>
</dbReference>
<sequence>MTTQEIEKLKKVDEIMFNLQDSVDPLKKLLQAGKLLKELKLIDNPTDTDEIIQAYTQNVYEQLNKIIERKNVSFNQATLDYLQKDPDNNEPVIVPAREHFKEYALIVLRFNDQLAAWRNEMDGQDYRVLAENLDQHRTNIHNFCLSDIKIMNRLAEKAHQAPFSVSSKDDPDRTDYGQAIVKFCCEDVCGVVKSSK</sequence>
<evidence type="ECO:0000313" key="1">
    <source>
        <dbReference type="EMBL" id="KRL24697.1"/>
    </source>
</evidence>
<dbReference type="AlphaFoldDB" id="A0A0R1NYH3"/>
<dbReference type="STRING" id="1423748.FC37_GL000131"/>
<dbReference type="PATRIC" id="fig|1423748.3.peg.144"/>
<name>A0A0R1NYH3_9LACO</name>
<organism evidence="1 2">
    <name type="scientific">Lactobacillus gallinarum DSM 10532 = JCM 2011</name>
    <dbReference type="NCBI Taxonomy" id="1423748"/>
    <lineage>
        <taxon>Bacteria</taxon>
        <taxon>Bacillati</taxon>
        <taxon>Bacillota</taxon>
        <taxon>Bacilli</taxon>
        <taxon>Lactobacillales</taxon>
        <taxon>Lactobacillaceae</taxon>
        <taxon>Lactobacillus</taxon>
    </lineage>
</organism>
<dbReference type="InterPro" id="IPR021618">
    <property type="entry name" value="DUF3232"/>
</dbReference>
<reference evidence="1 2" key="1">
    <citation type="journal article" date="2015" name="Genome Announc.">
        <title>Expanding the biotechnology potential of lactobacilli through comparative genomics of 213 strains and associated genera.</title>
        <authorList>
            <person name="Sun Z."/>
            <person name="Harris H.M."/>
            <person name="McCann A."/>
            <person name="Guo C."/>
            <person name="Argimon S."/>
            <person name="Zhang W."/>
            <person name="Yang X."/>
            <person name="Jeffery I.B."/>
            <person name="Cooney J.C."/>
            <person name="Kagawa T.F."/>
            <person name="Liu W."/>
            <person name="Song Y."/>
            <person name="Salvetti E."/>
            <person name="Wrobel A."/>
            <person name="Rasinkangas P."/>
            <person name="Parkhill J."/>
            <person name="Rea M.C."/>
            <person name="O'Sullivan O."/>
            <person name="Ritari J."/>
            <person name="Douillard F.P."/>
            <person name="Paul Ross R."/>
            <person name="Yang R."/>
            <person name="Briner A.E."/>
            <person name="Felis G.E."/>
            <person name="de Vos W.M."/>
            <person name="Barrangou R."/>
            <person name="Klaenhammer T.R."/>
            <person name="Caufield P.W."/>
            <person name="Cui Y."/>
            <person name="Zhang H."/>
            <person name="O'Toole P.W."/>
        </authorList>
    </citation>
    <scope>NUCLEOTIDE SEQUENCE [LARGE SCALE GENOMIC DNA]</scope>
    <source>
        <strain evidence="1 2">DSM 10532</strain>
    </source>
</reference>